<reference evidence="1 4" key="2">
    <citation type="journal article" date="2019" name="Nat. Med.">
        <title>A library of human gut bacterial isolates paired with longitudinal multiomics data enables mechanistic microbiome research.</title>
        <authorList>
            <person name="Poyet M."/>
            <person name="Groussin M."/>
            <person name="Gibbons S.M."/>
            <person name="Avila-Pacheco J."/>
            <person name="Jiang X."/>
            <person name="Kearney S.M."/>
            <person name="Perrotta A.R."/>
            <person name="Berdy B."/>
            <person name="Zhao S."/>
            <person name="Lieberman T.D."/>
            <person name="Swanson P.K."/>
            <person name="Smith M."/>
            <person name="Roesemann S."/>
            <person name="Alexander J.E."/>
            <person name="Rich S.A."/>
            <person name="Livny J."/>
            <person name="Vlamakis H."/>
            <person name="Clish C."/>
            <person name="Bullock K."/>
            <person name="Deik A."/>
            <person name="Scott J."/>
            <person name="Pierce K.A."/>
            <person name="Xavier R.J."/>
            <person name="Alm E.J."/>
        </authorList>
    </citation>
    <scope>NUCLEOTIDE SEQUENCE [LARGE SCALE GENOMIC DNA]</scope>
    <source>
        <strain evidence="1 4">BIOML-A1</strain>
    </source>
</reference>
<sequence length="63" mass="7421">MKKIIEACIDRILEFDTQEEAAEYLEALRNKKTAFRIVNREAVNGKYRIRVQEQYNKSPMISG</sequence>
<dbReference type="EMBL" id="WKQN01000004">
    <property type="protein sequence ID" value="MSC62944.1"/>
    <property type="molecule type" value="Genomic_DNA"/>
</dbReference>
<gene>
    <name evidence="2" type="ORF">CHR60_05955</name>
    <name evidence="1" type="ORF">GKD95_06245</name>
</gene>
<name>A0A2A7B7F4_9FIRM</name>
<evidence type="ECO:0000313" key="4">
    <source>
        <dbReference type="Proteomes" id="UP000461506"/>
    </source>
</evidence>
<dbReference type="EMBL" id="NOUV01000011">
    <property type="protein sequence ID" value="PDX87285.1"/>
    <property type="molecule type" value="Genomic_DNA"/>
</dbReference>
<organism evidence="2 3">
    <name type="scientific">Faecalibacterium prausnitzii</name>
    <dbReference type="NCBI Taxonomy" id="853"/>
    <lineage>
        <taxon>Bacteria</taxon>
        <taxon>Bacillati</taxon>
        <taxon>Bacillota</taxon>
        <taxon>Clostridia</taxon>
        <taxon>Eubacteriales</taxon>
        <taxon>Oscillospiraceae</taxon>
        <taxon>Faecalibacterium</taxon>
    </lineage>
</organism>
<dbReference type="Proteomes" id="UP000220904">
    <property type="component" value="Unassembled WGS sequence"/>
</dbReference>
<evidence type="ECO:0000313" key="3">
    <source>
        <dbReference type="Proteomes" id="UP000220904"/>
    </source>
</evidence>
<evidence type="ECO:0000313" key="1">
    <source>
        <dbReference type="EMBL" id="MSC62944.1"/>
    </source>
</evidence>
<comment type="caution">
    <text evidence="2">The sequence shown here is derived from an EMBL/GenBank/DDBJ whole genome shotgun (WGS) entry which is preliminary data.</text>
</comment>
<protein>
    <submittedName>
        <fullName evidence="2">Uncharacterized protein</fullName>
    </submittedName>
</protein>
<accession>A0A2A7B7F4</accession>
<reference evidence="2 3" key="1">
    <citation type="journal article" date="2017" name="Front. Microbiol.">
        <title>New Insights into the Diversity of the Genus Faecalibacterium.</title>
        <authorList>
            <person name="Benevides L."/>
            <person name="Burman S."/>
            <person name="Martin R."/>
            <person name="Robert V."/>
            <person name="Thomas M."/>
            <person name="Miquel S."/>
            <person name="Chain F."/>
            <person name="Sokol H."/>
            <person name="Bermudez-Humaran L.G."/>
            <person name="Morrison M."/>
            <person name="Langella P."/>
            <person name="Azevedo V.A."/>
            <person name="Chatel J.M."/>
            <person name="Soares S."/>
        </authorList>
    </citation>
    <scope>NUCLEOTIDE SEQUENCE [LARGE SCALE GENOMIC DNA]</scope>
    <source>
        <strain evidence="2 3">AHMP21</strain>
    </source>
</reference>
<dbReference type="Proteomes" id="UP000461506">
    <property type="component" value="Unassembled WGS sequence"/>
</dbReference>
<proteinExistence type="predicted"/>
<dbReference type="RefSeq" id="WP_097792174.1">
    <property type="nucleotide sequence ID" value="NZ_NOUV01000011.1"/>
</dbReference>
<dbReference type="AlphaFoldDB" id="A0A2A7B7F4"/>
<evidence type="ECO:0000313" key="2">
    <source>
        <dbReference type="EMBL" id="PDX87285.1"/>
    </source>
</evidence>